<dbReference type="PRINTS" id="PR00598">
    <property type="entry name" value="HTHMARR"/>
</dbReference>
<dbReference type="InterPro" id="IPR036388">
    <property type="entry name" value="WH-like_DNA-bd_sf"/>
</dbReference>
<dbReference type="InterPro" id="IPR000835">
    <property type="entry name" value="HTH_MarR-typ"/>
</dbReference>
<proteinExistence type="predicted"/>
<evidence type="ECO:0000313" key="2">
    <source>
        <dbReference type="EMBL" id="MFC3765795.1"/>
    </source>
</evidence>
<dbReference type="Proteomes" id="UP001595699">
    <property type="component" value="Unassembled WGS sequence"/>
</dbReference>
<dbReference type="SUPFAM" id="SSF46785">
    <property type="entry name" value="Winged helix' DNA-binding domain"/>
    <property type="match status" value="1"/>
</dbReference>
<dbReference type="PANTHER" id="PTHR33164:SF107">
    <property type="entry name" value="TRANSCRIPTIONAL REGULATORY PROTEIN"/>
    <property type="match status" value="1"/>
</dbReference>
<evidence type="ECO:0000259" key="1">
    <source>
        <dbReference type="PROSITE" id="PS50995"/>
    </source>
</evidence>
<reference evidence="3" key="1">
    <citation type="journal article" date="2019" name="Int. J. Syst. Evol. Microbiol.">
        <title>The Global Catalogue of Microorganisms (GCM) 10K type strain sequencing project: providing services to taxonomists for standard genome sequencing and annotation.</title>
        <authorList>
            <consortium name="The Broad Institute Genomics Platform"/>
            <consortium name="The Broad Institute Genome Sequencing Center for Infectious Disease"/>
            <person name="Wu L."/>
            <person name="Ma J."/>
        </authorList>
    </citation>
    <scope>NUCLEOTIDE SEQUENCE [LARGE SCALE GENOMIC DNA]</scope>
    <source>
        <strain evidence="3">CGMCC 4.7241</strain>
    </source>
</reference>
<dbReference type="PROSITE" id="PS50995">
    <property type="entry name" value="HTH_MARR_2"/>
    <property type="match status" value="1"/>
</dbReference>
<dbReference type="InterPro" id="IPR036390">
    <property type="entry name" value="WH_DNA-bd_sf"/>
</dbReference>
<gene>
    <name evidence="2" type="ORF">ACFOUW_33515</name>
</gene>
<organism evidence="2 3">
    <name type="scientific">Tenggerimyces flavus</name>
    <dbReference type="NCBI Taxonomy" id="1708749"/>
    <lineage>
        <taxon>Bacteria</taxon>
        <taxon>Bacillati</taxon>
        <taxon>Actinomycetota</taxon>
        <taxon>Actinomycetes</taxon>
        <taxon>Propionibacteriales</taxon>
        <taxon>Nocardioidaceae</taxon>
        <taxon>Tenggerimyces</taxon>
    </lineage>
</organism>
<protein>
    <submittedName>
        <fullName evidence="2">MarR family winged helix-turn-helix transcriptional regulator</fullName>
    </submittedName>
</protein>
<dbReference type="Gene3D" id="1.10.10.10">
    <property type="entry name" value="Winged helix-like DNA-binding domain superfamily/Winged helix DNA-binding domain"/>
    <property type="match status" value="1"/>
</dbReference>
<sequence>MQQTLGPATGLIRLAFRVQEVYAQVGRDHDLTTAQAQILCTLADRPHGMAELCTILGLERSSLTGLVDRAAHRGLVVRTADPNDRRAVLVTLTPEGAKAGAEFHDDLIARMDELLLDLPAPERERFARTVNRLVADVPAVFHD</sequence>
<keyword evidence="3" id="KW-1185">Reference proteome</keyword>
<dbReference type="RefSeq" id="WP_205121067.1">
    <property type="nucleotide sequence ID" value="NZ_JAFBCM010000001.1"/>
</dbReference>
<dbReference type="EMBL" id="JBHRZH010000043">
    <property type="protein sequence ID" value="MFC3765795.1"/>
    <property type="molecule type" value="Genomic_DNA"/>
</dbReference>
<comment type="caution">
    <text evidence="2">The sequence shown here is derived from an EMBL/GenBank/DDBJ whole genome shotgun (WGS) entry which is preliminary data.</text>
</comment>
<dbReference type="PANTHER" id="PTHR33164">
    <property type="entry name" value="TRANSCRIPTIONAL REGULATOR, MARR FAMILY"/>
    <property type="match status" value="1"/>
</dbReference>
<dbReference type="SMART" id="SM00347">
    <property type="entry name" value="HTH_MARR"/>
    <property type="match status" value="1"/>
</dbReference>
<dbReference type="Pfam" id="PF12802">
    <property type="entry name" value="MarR_2"/>
    <property type="match status" value="1"/>
</dbReference>
<accession>A0ABV7YPQ5</accession>
<name>A0ABV7YPQ5_9ACTN</name>
<feature type="domain" description="HTH marR-type" evidence="1">
    <location>
        <begin position="1"/>
        <end position="135"/>
    </location>
</feature>
<dbReference type="InterPro" id="IPR039422">
    <property type="entry name" value="MarR/SlyA-like"/>
</dbReference>
<evidence type="ECO:0000313" key="3">
    <source>
        <dbReference type="Proteomes" id="UP001595699"/>
    </source>
</evidence>